<comment type="similarity">
    <text evidence="1 3">Belongs to the short-chain dehydrogenases/reductases (SDR) family.</text>
</comment>
<proteinExistence type="inferred from homology"/>
<dbReference type="PIRSF" id="PIRSF000126">
    <property type="entry name" value="11-beta-HSD1"/>
    <property type="match status" value="1"/>
</dbReference>
<dbReference type="SUPFAM" id="SSF51735">
    <property type="entry name" value="NAD(P)-binding Rossmann-fold domains"/>
    <property type="match status" value="1"/>
</dbReference>
<reference evidence="4 5" key="2">
    <citation type="journal article" date="2012" name="J. Bacteriol.">
        <title>Complete genome sequences of Desulfosporosinus orientis DSM765T, Desulfosporosinus youngiae DSM17734T, Desulfosporosinus meridiei DSM13257T, and Desulfosporosinus acidiphilus DSM22704T.</title>
        <authorList>
            <person name="Pester M."/>
            <person name="Brambilla E."/>
            <person name="Alazard D."/>
            <person name="Rattei T."/>
            <person name="Weinmaier T."/>
            <person name="Han J."/>
            <person name="Lucas S."/>
            <person name="Lapidus A."/>
            <person name="Cheng J.F."/>
            <person name="Goodwin L."/>
            <person name="Pitluck S."/>
            <person name="Peters L."/>
            <person name="Ovchinnikova G."/>
            <person name="Teshima H."/>
            <person name="Detter J.C."/>
            <person name="Han C.S."/>
            <person name="Tapia R."/>
            <person name="Land M.L."/>
            <person name="Hauser L."/>
            <person name="Kyrpides N.C."/>
            <person name="Ivanova N.N."/>
            <person name="Pagani I."/>
            <person name="Huntmann M."/>
            <person name="Wei C.L."/>
            <person name="Davenport K.W."/>
            <person name="Daligault H."/>
            <person name="Chain P.S."/>
            <person name="Chen A."/>
            <person name="Mavromatis K."/>
            <person name="Markowitz V."/>
            <person name="Szeto E."/>
            <person name="Mikhailova N."/>
            <person name="Pati A."/>
            <person name="Wagner M."/>
            <person name="Woyke T."/>
            <person name="Ollivier B."/>
            <person name="Klenk H.P."/>
            <person name="Spring S."/>
            <person name="Loy A."/>
        </authorList>
    </citation>
    <scope>NUCLEOTIDE SEQUENCE [LARGE SCALE GENOMIC DNA]</scope>
    <source>
        <strain evidence="5">ATCC 19365 / DSM 765 / NCIMB 8382 / VKM B-1628</strain>
    </source>
</reference>
<dbReference type="GO" id="GO:0016020">
    <property type="term" value="C:membrane"/>
    <property type="evidence" value="ECO:0007669"/>
    <property type="project" value="TreeGrafter"/>
</dbReference>
<dbReference type="PATRIC" id="fig|768706.3.peg.2740"/>
<dbReference type="PRINTS" id="PR00080">
    <property type="entry name" value="SDRFAMILY"/>
</dbReference>
<dbReference type="EMBL" id="CP003108">
    <property type="protein sequence ID" value="AET68268.1"/>
    <property type="molecule type" value="Genomic_DNA"/>
</dbReference>
<dbReference type="AlphaFoldDB" id="G7WBD9"/>
<evidence type="ECO:0000256" key="1">
    <source>
        <dbReference type="ARBA" id="ARBA00006484"/>
    </source>
</evidence>
<keyword evidence="2" id="KW-0560">Oxidoreductase</keyword>
<dbReference type="PANTHER" id="PTHR44196:SF2">
    <property type="entry name" value="SHORT-CHAIN DEHYDROGENASE-RELATED"/>
    <property type="match status" value="1"/>
</dbReference>
<protein>
    <recommendedName>
        <fullName evidence="6">Short-chain dehydrogenase</fullName>
    </recommendedName>
</protein>
<dbReference type="KEGG" id="dor:Desor_2727"/>
<organism evidence="4 5">
    <name type="scientific">Desulfosporosinus orientis (strain ATCC 19365 / DSM 765 / NCIMB 8382 / VKM B-1628 / Singapore I)</name>
    <name type="common">Desulfotomaculum orientis</name>
    <dbReference type="NCBI Taxonomy" id="768706"/>
    <lineage>
        <taxon>Bacteria</taxon>
        <taxon>Bacillati</taxon>
        <taxon>Bacillota</taxon>
        <taxon>Clostridia</taxon>
        <taxon>Eubacteriales</taxon>
        <taxon>Desulfitobacteriaceae</taxon>
        <taxon>Desulfosporosinus</taxon>
    </lineage>
</organism>
<dbReference type="RefSeq" id="WP_014185076.1">
    <property type="nucleotide sequence ID" value="NC_016584.1"/>
</dbReference>
<dbReference type="InterPro" id="IPR002347">
    <property type="entry name" value="SDR_fam"/>
</dbReference>
<accession>G7WBD9</accession>
<gene>
    <name evidence="4" type="ordered locus">Desor_2727</name>
</gene>
<evidence type="ECO:0000256" key="3">
    <source>
        <dbReference type="RuleBase" id="RU000363"/>
    </source>
</evidence>
<sequence length="271" mass="30645">MEGRTAVITGATSGIGAAYALWFAQDGYDLIITGRRRAVIEEFAQKLRKSYGIKVEVVIAELAKPDQVEKLIEKIRHRQVEVLVNNAGFGVNSFYQESDLEIMEQVVEVNVLTPMKLIHALLPGMIRRGRGIIINVSSESAYLSIPKNSVYSGVKAFLLSFTEGLHLDLRNTGVKVQVVCPGFTRTDFHEKMGMKKSKQRNKGLIHWMSPEKVVEISLKDLKKEKVICIPGIHTKLLIFFGKILPKNYYYKFASTFNQKNKSNSRKNQIKQ</sequence>
<dbReference type="PANTHER" id="PTHR44196">
    <property type="entry name" value="DEHYDROGENASE/REDUCTASE SDR FAMILY MEMBER 7B"/>
    <property type="match status" value="1"/>
</dbReference>
<dbReference type="CDD" id="cd05233">
    <property type="entry name" value="SDR_c"/>
    <property type="match status" value="1"/>
</dbReference>
<name>G7WBD9_DESOD</name>
<dbReference type="OrthoDB" id="9808814at2"/>
<dbReference type="STRING" id="768706.Desor_2727"/>
<dbReference type="HOGENOM" id="CLU_010194_2_1_9"/>
<dbReference type="InterPro" id="IPR036291">
    <property type="entry name" value="NAD(P)-bd_dom_sf"/>
</dbReference>
<dbReference type="eggNOG" id="COG0300">
    <property type="taxonomic scope" value="Bacteria"/>
</dbReference>
<keyword evidence="5" id="KW-1185">Reference proteome</keyword>
<dbReference type="PRINTS" id="PR00081">
    <property type="entry name" value="GDHRDH"/>
</dbReference>
<evidence type="ECO:0000256" key="2">
    <source>
        <dbReference type="ARBA" id="ARBA00023002"/>
    </source>
</evidence>
<evidence type="ECO:0008006" key="6">
    <source>
        <dbReference type="Google" id="ProtNLM"/>
    </source>
</evidence>
<evidence type="ECO:0000313" key="4">
    <source>
        <dbReference type="EMBL" id="AET68268.1"/>
    </source>
</evidence>
<dbReference type="Proteomes" id="UP000006346">
    <property type="component" value="Chromosome"/>
</dbReference>
<dbReference type="Gene3D" id="3.40.50.720">
    <property type="entry name" value="NAD(P)-binding Rossmann-like Domain"/>
    <property type="match status" value="1"/>
</dbReference>
<dbReference type="Pfam" id="PF00106">
    <property type="entry name" value="adh_short"/>
    <property type="match status" value="1"/>
</dbReference>
<reference evidence="5" key="1">
    <citation type="submission" date="2011-11" db="EMBL/GenBank/DDBJ databases">
        <title>Complete sequence of Desulfosporosinus orientis DSM 765.</title>
        <authorList>
            <person name="Lucas S."/>
            <person name="Han J."/>
            <person name="Lapidus A."/>
            <person name="Cheng J.-F."/>
            <person name="Goodwin L."/>
            <person name="Pitluck S."/>
            <person name="Peters L."/>
            <person name="Ovchinnikova G."/>
            <person name="Teshima H."/>
            <person name="Detter J.C."/>
            <person name="Han C."/>
            <person name="Tapia R."/>
            <person name="Land M."/>
            <person name="Hauser L."/>
            <person name="Kyrpides N."/>
            <person name="Ivanova N."/>
            <person name="Pagani I."/>
            <person name="Pester M."/>
            <person name="Spring S."/>
            <person name="Ollivier B."/>
            <person name="Rattei T."/>
            <person name="Klenk H.-P."/>
            <person name="Wagner M."/>
            <person name="Loy A."/>
            <person name="Woyke T."/>
        </authorList>
    </citation>
    <scope>NUCLEOTIDE SEQUENCE [LARGE SCALE GENOMIC DNA]</scope>
    <source>
        <strain evidence="5">ATCC 19365 / DSM 765 / NCIMB 8382 / VKM B-1628</strain>
    </source>
</reference>
<dbReference type="GO" id="GO:0016491">
    <property type="term" value="F:oxidoreductase activity"/>
    <property type="evidence" value="ECO:0007669"/>
    <property type="project" value="UniProtKB-KW"/>
</dbReference>
<evidence type="ECO:0000313" key="5">
    <source>
        <dbReference type="Proteomes" id="UP000006346"/>
    </source>
</evidence>